<dbReference type="Pfam" id="PF03478">
    <property type="entry name" value="Beta-prop_KIB1-4"/>
    <property type="match status" value="1"/>
</dbReference>
<evidence type="ECO:0000313" key="3">
    <source>
        <dbReference type="Proteomes" id="UP000011116"/>
    </source>
</evidence>
<evidence type="ECO:0000313" key="2">
    <source>
        <dbReference type="EnsemblPlants" id="HORVU.MOREX.r3.5HG0503230.1.CDS1"/>
    </source>
</evidence>
<dbReference type="PANTHER" id="PTHR33165:SF86">
    <property type="entry name" value="EXPRESSED PROTEIN"/>
    <property type="match status" value="1"/>
</dbReference>
<organism evidence="2 3">
    <name type="scientific">Hordeum vulgare subsp. vulgare</name>
    <name type="common">Domesticated barley</name>
    <dbReference type="NCBI Taxonomy" id="112509"/>
    <lineage>
        <taxon>Eukaryota</taxon>
        <taxon>Viridiplantae</taxon>
        <taxon>Streptophyta</taxon>
        <taxon>Embryophyta</taxon>
        <taxon>Tracheophyta</taxon>
        <taxon>Spermatophyta</taxon>
        <taxon>Magnoliopsida</taxon>
        <taxon>Liliopsida</taxon>
        <taxon>Poales</taxon>
        <taxon>Poaceae</taxon>
        <taxon>BOP clade</taxon>
        <taxon>Pooideae</taxon>
        <taxon>Triticodae</taxon>
        <taxon>Triticeae</taxon>
        <taxon>Hordeinae</taxon>
        <taxon>Hordeum</taxon>
    </lineage>
</organism>
<accession>A0A8I6YJ75</accession>
<dbReference type="AlphaFoldDB" id="A0A8I6YJ75"/>
<reference evidence="3" key="1">
    <citation type="journal article" date="2012" name="Nature">
        <title>A physical, genetic and functional sequence assembly of the barley genome.</title>
        <authorList>
            <consortium name="The International Barley Genome Sequencing Consortium"/>
            <person name="Mayer K.F."/>
            <person name="Waugh R."/>
            <person name="Brown J.W."/>
            <person name="Schulman A."/>
            <person name="Langridge P."/>
            <person name="Platzer M."/>
            <person name="Fincher G.B."/>
            <person name="Muehlbauer G.J."/>
            <person name="Sato K."/>
            <person name="Close T.J."/>
            <person name="Wise R.P."/>
            <person name="Stein N."/>
        </authorList>
    </citation>
    <scope>NUCLEOTIDE SEQUENCE [LARGE SCALE GENOMIC DNA]</scope>
    <source>
        <strain evidence="3">cv. Morex</strain>
    </source>
</reference>
<evidence type="ECO:0000259" key="1">
    <source>
        <dbReference type="Pfam" id="PF03478"/>
    </source>
</evidence>
<dbReference type="EnsemblPlants" id="HORVU.MOREX.r3.5HG0503230.1">
    <property type="protein sequence ID" value="HORVU.MOREX.r3.5HG0503230.1.CDS1"/>
    <property type="gene ID" value="HORVU.MOREX.r3.5HG0503230"/>
</dbReference>
<name>A0A8I6YJ75_HORVV</name>
<sequence>MAKPTPAADWSSLPSDLVSRVAGIFLATSDIDYYISIRAACRNWRAATDDPRGSDRRFRPRRWIFLGDNSSGSGHHLFLNVETGRFLWKDLPKLRYGYSYVTTTDGLLVLPQVASSRSGICLFNPFTGHRVLYPLNLSLRGMRSLFRSVTVAGSSPAMLYLWRDESAACLDPSRGFEWVTLFSAEPALESLDSVVAYQGRPYAADRRGAVAVVVEDQSGRLATVVAPHWGQRAPTFLVDCDGDLLLVRVPGIDGDGEVVEVCWINVEDEELWTRKCIGNYAIFLGDRCISVNADKFTGVQGNCIYYFGGGERPQLRGICMHRLEDGRDEKLFDQEVDQLKVQACPLSLAQLLMPYADPMHFGRWIVDRTHNI</sequence>
<reference evidence="2" key="2">
    <citation type="submission" date="2020-10" db="EMBL/GenBank/DDBJ databases">
        <authorList>
            <person name="Scholz U."/>
            <person name="Mascher M."/>
            <person name="Fiebig A."/>
        </authorList>
    </citation>
    <scope>NUCLEOTIDE SEQUENCE [LARGE SCALE GENOMIC DNA]</scope>
    <source>
        <strain evidence="2">cv. Morex</strain>
    </source>
</reference>
<dbReference type="Proteomes" id="UP000011116">
    <property type="component" value="Chromosome 5H"/>
</dbReference>
<dbReference type="PANTHER" id="PTHR33165">
    <property type="entry name" value="F-BOX DOMAIN CONTAINING PROTEIN-LIKE-RELATED"/>
    <property type="match status" value="1"/>
</dbReference>
<feature type="domain" description="KIB1-4 beta-propeller" evidence="1">
    <location>
        <begin position="82"/>
        <end position="307"/>
    </location>
</feature>
<proteinExistence type="predicted"/>
<protein>
    <recommendedName>
        <fullName evidence="1">KIB1-4 beta-propeller domain-containing protein</fullName>
    </recommendedName>
</protein>
<reference evidence="2" key="3">
    <citation type="submission" date="2022-01" db="UniProtKB">
        <authorList>
            <consortium name="EnsemblPlants"/>
        </authorList>
    </citation>
    <scope>IDENTIFICATION</scope>
    <source>
        <strain evidence="2">subsp. vulgare</strain>
    </source>
</reference>
<dbReference type="Gramene" id="HORVU.MOREX.r2.5HG0418050.1">
    <property type="protein sequence ID" value="HORVU.MOREX.r2.5HG0418050.1.CDS.1"/>
    <property type="gene ID" value="HORVU.MOREX.r2.5HG0418050"/>
</dbReference>
<dbReference type="InterPro" id="IPR005174">
    <property type="entry name" value="KIB1-4_b-propeller"/>
</dbReference>
<keyword evidence="3" id="KW-1185">Reference proteome</keyword>
<dbReference type="Gramene" id="HORVU.MOREX.r3.5HG0503230.1">
    <property type="protein sequence ID" value="HORVU.MOREX.r3.5HG0503230.1.CDS1"/>
    <property type="gene ID" value="HORVU.MOREX.r3.5HG0503230"/>
</dbReference>